<dbReference type="Proteomes" id="UP000298216">
    <property type="component" value="Unassembled WGS sequence"/>
</dbReference>
<protein>
    <recommendedName>
        <fullName evidence="3">Slp family lipoprotein</fullName>
    </recommendedName>
</protein>
<dbReference type="EMBL" id="SPVH01000002">
    <property type="protein sequence ID" value="TFW14181.1"/>
    <property type="molecule type" value="Genomic_DNA"/>
</dbReference>
<proteinExistence type="predicted"/>
<reference evidence="1 2" key="1">
    <citation type="submission" date="2019-03" db="EMBL/GenBank/DDBJ databases">
        <title>Draft genome of Brevundimonas sp. a heavy metal resistant soil bacteria.</title>
        <authorList>
            <person name="Soto J."/>
        </authorList>
    </citation>
    <scope>NUCLEOTIDE SEQUENCE [LARGE SCALE GENOMIC DNA]</scope>
    <source>
        <strain evidence="1 2">B-10</strain>
    </source>
</reference>
<evidence type="ECO:0000313" key="2">
    <source>
        <dbReference type="Proteomes" id="UP000298216"/>
    </source>
</evidence>
<gene>
    <name evidence="1" type="ORF">EGY25_02945</name>
</gene>
<comment type="caution">
    <text evidence="1">The sequence shown here is derived from an EMBL/GenBank/DDBJ whole genome shotgun (WGS) entry which is preliminary data.</text>
</comment>
<dbReference type="Pfam" id="PF03843">
    <property type="entry name" value="Slp"/>
    <property type="match status" value="1"/>
</dbReference>
<sequence>MTADLWFDDCARIRPRRKCSSMKLRLLNMSSRLNAGVLLSCAVLSGCVTSPIPVASDGSRTVKPLLASSEPYASPSPSPSEAGVASDDFEVLRTVSVAALSPNQGIEQRHRGKRIRWAGAVERITATDQGVCLTILYARSGEDGEPRWTNTPTYQHFEACAASAYDPRLVHELTNVTIIGRISGTTYIGSGGGGRTGPVVQIENLFRWSDCLSGDDSPECKYGFLDPQTDIID</sequence>
<organism evidence="1 2">
    <name type="scientific">Brevundimonas intermedia</name>
    <dbReference type="NCBI Taxonomy" id="74315"/>
    <lineage>
        <taxon>Bacteria</taxon>
        <taxon>Pseudomonadati</taxon>
        <taxon>Pseudomonadota</taxon>
        <taxon>Alphaproteobacteria</taxon>
        <taxon>Caulobacterales</taxon>
        <taxon>Caulobacteraceae</taxon>
        <taxon>Brevundimonas</taxon>
    </lineage>
</organism>
<dbReference type="GO" id="GO:0019867">
    <property type="term" value="C:outer membrane"/>
    <property type="evidence" value="ECO:0007669"/>
    <property type="project" value="InterPro"/>
</dbReference>
<evidence type="ECO:0000313" key="1">
    <source>
        <dbReference type="EMBL" id="TFW14181.1"/>
    </source>
</evidence>
<evidence type="ECO:0008006" key="3">
    <source>
        <dbReference type="Google" id="ProtNLM"/>
    </source>
</evidence>
<dbReference type="InterPro" id="IPR004658">
    <property type="entry name" value="OMP_Slp"/>
</dbReference>
<dbReference type="AlphaFoldDB" id="A0A4Y9S118"/>
<name>A0A4Y9S118_9CAUL</name>
<accession>A0A4Y9S118</accession>
<keyword evidence="2" id="KW-1185">Reference proteome</keyword>
<dbReference type="RefSeq" id="WP_135193569.1">
    <property type="nucleotide sequence ID" value="NZ_SPVH01000002.1"/>
</dbReference>
<dbReference type="OrthoDB" id="7450483at2"/>